<protein>
    <submittedName>
        <fullName evidence="6">Regulator protein</fullName>
    </submittedName>
</protein>
<dbReference type="GO" id="GO:0003700">
    <property type="term" value="F:DNA-binding transcription factor activity"/>
    <property type="evidence" value="ECO:0007669"/>
    <property type="project" value="InterPro"/>
</dbReference>
<evidence type="ECO:0000256" key="2">
    <source>
        <dbReference type="ARBA" id="ARBA00023015"/>
    </source>
</evidence>
<evidence type="ECO:0000256" key="1">
    <source>
        <dbReference type="ARBA" id="ARBA00022491"/>
    </source>
</evidence>
<dbReference type="PROSITE" id="PS00552">
    <property type="entry name" value="HTH_MERR_1"/>
    <property type="match status" value="1"/>
</dbReference>
<dbReference type="GO" id="GO:0003677">
    <property type="term" value="F:DNA binding"/>
    <property type="evidence" value="ECO:0007669"/>
    <property type="project" value="UniProtKB-KW"/>
</dbReference>
<keyword evidence="2" id="KW-0805">Transcription regulation</keyword>
<keyword evidence="3" id="KW-0238">DNA-binding</keyword>
<dbReference type="EMBL" id="LC015492">
    <property type="protein sequence ID" value="BAQ03798.1"/>
    <property type="molecule type" value="Genomic_DNA"/>
</dbReference>
<keyword evidence="1" id="KW-0678">Repressor</keyword>
<dbReference type="PRINTS" id="PR00040">
    <property type="entry name" value="HTHMERR"/>
</dbReference>
<proteinExistence type="predicted"/>
<evidence type="ECO:0000259" key="5">
    <source>
        <dbReference type="PROSITE" id="PS50937"/>
    </source>
</evidence>
<dbReference type="SUPFAM" id="SSF46955">
    <property type="entry name" value="Putative DNA-binding domain"/>
    <property type="match status" value="1"/>
</dbReference>
<dbReference type="InterPro" id="IPR009061">
    <property type="entry name" value="DNA-bd_dom_put_sf"/>
</dbReference>
<dbReference type="PROSITE" id="PS50937">
    <property type="entry name" value="HTH_MERR_2"/>
    <property type="match status" value="1"/>
</dbReference>
<organism evidence="6">
    <name type="scientific">Paenibacillus sp. EOA1</name>
    <dbReference type="NCBI Taxonomy" id="1547902"/>
    <lineage>
        <taxon>Bacteria</taxon>
        <taxon>Bacillati</taxon>
        <taxon>Bacillota</taxon>
        <taxon>Bacilli</taxon>
        <taxon>Bacillales</taxon>
        <taxon>Paenibacillaceae</taxon>
        <taxon>Paenibacillus</taxon>
    </lineage>
</organism>
<sequence length="145" mass="16968">MEQFTIGQLAQQTGVSRKAIRLYEEKGLILPSIKRSEGNYRVYNQEHVFCINGIKQLRSLGVSLEEMTDLVVIFEKKPVEVEPRLQHLLKEKLTMIDEHIKDLQKLRQHVGAFLDSPKDVFNQVYLPKNFTIECRYNHVSNIEKQ</sequence>
<dbReference type="InterPro" id="IPR000551">
    <property type="entry name" value="MerR-type_HTH_dom"/>
</dbReference>
<evidence type="ECO:0000313" key="6">
    <source>
        <dbReference type="EMBL" id="BAQ03798.1"/>
    </source>
</evidence>
<evidence type="ECO:0000256" key="4">
    <source>
        <dbReference type="ARBA" id="ARBA00023163"/>
    </source>
</evidence>
<reference evidence="6" key="1">
    <citation type="journal article" date="2016" name="FEMS Microbiol. Lett.">
        <title>Mercury resistance transposons in Bacilli strains from different geographical regions.</title>
        <authorList>
            <person name="Matsui K."/>
            <person name="Yoshinami S."/>
            <person name="Narita M."/>
            <person name="Chien M.F."/>
            <person name="Phung L.T."/>
            <person name="Silver S."/>
            <person name="Endo G."/>
        </authorList>
    </citation>
    <scope>NUCLEOTIDE SEQUENCE</scope>
    <source>
        <strain evidence="6">EOA1</strain>
    </source>
</reference>
<dbReference type="Pfam" id="PF13411">
    <property type="entry name" value="MerR_1"/>
    <property type="match status" value="1"/>
</dbReference>
<keyword evidence="4" id="KW-0804">Transcription</keyword>
<dbReference type="SMART" id="SM00422">
    <property type="entry name" value="HTH_MERR"/>
    <property type="match status" value="1"/>
</dbReference>
<dbReference type="InterPro" id="IPR047057">
    <property type="entry name" value="MerR_fam"/>
</dbReference>
<dbReference type="PANTHER" id="PTHR30204">
    <property type="entry name" value="REDOX-CYCLING DRUG-SENSING TRANSCRIPTIONAL ACTIVATOR SOXR"/>
    <property type="match status" value="1"/>
</dbReference>
<gene>
    <name evidence="6" type="primary">merR2</name>
</gene>
<dbReference type="Gene3D" id="1.10.1660.10">
    <property type="match status" value="1"/>
</dbReference>
<name>A0A0A8JEE5_9BACL</name>
<evidence type="ECO:0000256" key="3">
    <source>
        <dbReference type="ARBA" id="ARBA00023125"/>
    </source>
</evidence>
<dbReference type="PANTHER" id="PTHR30204:SF69">
    <property type="entry name" value="MERR-FAMILY TRANSCRIPTIONAL REGULATOR"/>
    <property type="match status" value="1"/>
</dbReference>
<dbReference type="AlphaFoldDB" id="A0A0A8JEE5"/>
<feature type="domain" description="HTH merR-type" evidence="5">
    <location>
        <begin position="1"/>
        <end position="73"/>
    </location>
</feature>
<accession>A0A0A8JEE5</accession>